<dbReference type="NCBIfam" id="NF041384">
    <property type="entry name" value="YHS_seleno_dom"/>
    <property type="match status" value="1"/>
</dbReference>
<dbReference type="AlphaFoldDB" id="A0A4D7BVB6"/>
<proteinExistence type="predicted"/>
<name>A0A4D7BVB6_9SPHN</name>
<evidence type="ECO:0000313" key="2">
    <source>
        <dbReference type="EMBL" id="QCI79469.1"/>
    </source>
</evidence>
<sequence>MSRVILKAAAIAAVFALSGGVAAVLTPALASDEVFVNDQGVAIRGYDPVSYFKGAGLPGKPEFASKHQGATYYFASAENKVTFEANPAAYTPQFGGYCALGTAYGGKFRTDPSTGKVVDGKLYFNKNPDVAKSWNKDIPGYIAKANSKWPKVIGKSIDGG</sequence>
<dbReference type="KEGG" id="hgn:E6W36_07690"/>
<organism evidence="2 3">
    <name type="scientific">Hankyongella ginsenosidimutans</name>
    <dbReference type="NCBI Taxonomy" id="1763828"/>
    <lineage>
        <taxon>Bacteria</taxon>
        <taxon>Pseudomonadati</taxon>
        <taxon>Pseudomonadota</taxon>
        <taxon>Alphaproteobacteria</taxon>
        <taxon>Sphingomonadales</taxon>
        <taxon>Sphingomonadaceae</taxon>
        <taxon>Hankyongella</taxon>
    </lineage>
</organism>
<dbReference type="RefSeq" id="WP_222874315.1">
    <property type="nucleotide sequence ID" value="NZ_CP039704.1"/>
</dbReference>
<evidence type="ECO:0000256" key="1">
    <source>
        <dbReference type="SAM" id="SignalP"/>
    </source>
</evidence>
<feature type="signal peptide" evidence="1">
    <location>
        <begin position="1"/>
        <end position="23"/>
    </location>
</feature>
<reference evidence="3" key="1">
    <citation type="submission" date="2019-04" db="EMBL/GenBank/DDBJ databases">
        <title>Complete genome sequence of Sphingomonas sp. W1-2-3.</title>
        <authorList>
            <person name="Im W.T."/>
        </authorList>
    </citation>
    <scope>NUCLEOTIDE SEQUENCE [LARGE SCALE GENOMIC DNA]</scope>
    <source>
        <strain evidence="3">W1-2-3</strain>
    </source>
</reference>
<evidence type="ECO:0000313" key="3">
    <source>
        <dbReference type="Proteomes" id="UP000298714"/>
    </source>
</evidence>
<keyword evidence="1" id="KW-0732">Signal</keyword>
<protein>
    <submittedName>
        <fullName evidence="2">YHS domain-containing protein</fullName>
    </submittedName>
</protein>
<dbReference type="Proteomes" id="UP000298714">
    <property type="component" value="Chromosome"/>
</dbReference>
<keyword evidence="3" id="KW-1185">Reference proteome</keyword>
<feature type="chain" id="PRO_5020735720" evidence="1">
    <location>
        <begin position="24"/>
        <end position="160"/>
    </location>
</feature>
<gene>
    <name evidence="2" type="ORF">E6W36_07690</name>
</gene>
<dbReference type="EMBL" id="CP039704">
    <property type="protein sequence ID" value="QCI79469.1"/>
    <property type="molecule type" value="Genomic_DNA"/>
</dbReference>
<accession>A0A4D7BVB6</accession>